<dbReference type="AlphaFoldDB" id="A0A382UU84"/>
<feature type="non-terminal residue" evidence="1">
    <location>
        <position position="30"/>
    </location>
</feature>
<dbReference type="EMBL" id="UINC01146851">
    <property type="protein sequence ID" value="SVD37816.1"/>
    <property type="molecule type" value="Genomic_DNA"/>
</dbReference>
<accession>A0A382UU84</accession>
<sequence length="30" mass="3537">MRSFLLCLKVGKEYLKAYFLGIHLFLAFSQ</sequence>
<name>A0A382UU84_9ZZZZ</name>
<evidence type="ECO:0000313" key="1">
    <source>
        <dbReference type="EMBL" id="SVD37816.1"/>
    </source>
</evidence>
<protein>
    <submittedName>
        <fullName evidence="1">Uncharacterized protein</fullName>
    </submittedName>
</protein>
<organism evidence="1">
    <name type="scientific">marine metagenome</name>
    <dbReference type="NCBI Taxonomy" id="408172"/>
    <lineage>
        <taxon>unclassified sequences</taxon>
        <taxon>metagenomes</taxon>
        <taxon>ecological metagenomes</taxon>
    </lineage>
</organism>
<reference evidence="1" key="1">
    <citation type="submission" date="2018-05" db="EMBL/GenBank/DDBJ databases">
        <authorList>
            <person name="Lanie J.A."/>
            <person name="Ng W.-L."/>
            <person name="Kazmierczak K.M."/>
            <person name="Andrzejewski T.M."/>
            <person name="Davidsen T.M."/>
            <person name="Wayne K.J."/>
            <person name="Tettelin H."/>
            <person name="Glass J.I."/>
            <person name="Rusch D."/>
            <person name="Podicherti R."/>
            <person name="Tsui H.-C.T."/>
            <person name="Winkler M.E."/>
        </authorList>
    </citation>
    <scope>NUCLEOTIDE SEQUENCE</scope>
</reference>
<gene>
    <name evidence="1" type="ORF">METZ01_LOCUS390670</name>
</gene>
<proteinExistence type="predicted"/>